<feature type="domain" description="Zeta toxin" evidence="4">
    <location>
        <begin position="298"/>
        <end position="463"/>
    </location>
</feature>
<keyword evidence="2" id="KW-0067">ATP-binding</keyword>
<dbReference type="SUPFAM" id="SSF47473">
    <property type="entry name" value="EF-hand"/>
    <property type="match status" value="1"/>
</dbReference>
<evidence type="ECO:0000256" key="1">
    <source>
        <dbReference type="ARBA" id="ARBA00022741"/>
    </source>
</evidence>
<reference evidence="5" key="1">
    <citation type="submission" date="2021-01" db="EMBL/GenBank/DDBJ databases">
        <authorList>
            <person name="Corre E."/>
            <person name="Pelletier E."/>
            <person name="Niang G."/>
            <person name="Scheremetjew M."/>
            <person name="Finn R."/>
            <person name="Kale V."/>
            <person name="Holt S."/>
            <person name="Cochrane G."/>
            <person name="Meng A."/>
            <person name="Brown T."/>
            <person name="Cohen L."/>
        </authorList>
    </citation>
    <scope>NUCLEOTIDE SEQUENCE</scope>
    <source>
        <strain evidence="5">CCMP1510</strain>
    </source>
</reference>
<feature type="compositionally biased region" description="Basic and acidic residues" evidence="3">
    <location>
        <begin position="624"/>
        <end position="636"/>
    </location>
</feature>
<dbReference type="InterPro" id="IPR010488">
    <property type="entry name" value="Zeta_toxin_domain"/>
</dbReference>
<accession>A0A6S8DA08</accession>
<feature type="region of interest" description="Disordered" evidence="3">
    <location>
        <begin position="623"/>
        <end position="651"/>
    </location>
</feature>
<proteinExistence type="predicted"/>
<evidence type="ECO:0000256" key="2">
    <source>
        <dbReference type="ARBA" id="ARBA00022840"/>
    </source>
</evidence>
<dbReference type="AlphaFoldDB" id="A0A6S8DA08"/>
<dbReference type="InterPro" id="IPR027417">
    <property type="entry name" value="P-loop_NTPase"/>
</dbReference>
<dbReference type="Gene3D" id="3.40.50.300">
    <property type="entry name" value="P-loop containing nucleotide triphosphate hydrolases"/>
    <property type="match status" value="1"/>
</dbReference>
<feature type="compositionally biased region" description="Polar residues" evidence="3">
    <location>
        <begin position="533"/>
        <end position="554"/>
    </location>
</feature>
<evidence type="ECO:0000256" key="3">
    <source>
        <dbReference type="SAM" id="MobiDB-lite"/>
    </source>
</evidence>
<dbReference type="Pfam" id="PF06414">
    <property type="entry name" value="Zeta_toxin"/>
    <property type="match status" value="1"/>
</dbReference>
<dbReference type="GO" id="GO:0016301">
    <property type="term" value="F:kinase activity"/>
    <property type="evidence" value="ECO:0007669"/>
    <property type="project" value="InterPro"/>
</dbReference>
<protein>
    <recommendedName>
        <fullName evidence="4">Zeta toxin domain-containing protein</fullName>
    </recommendedName>
</protein>
<dbReference type="EMBL" id="HBIJ01013611">
    <property type="protein sequence ID" value="CAE0368463.1"/>
    <property type="molecule type" value="Transcribed_RNA"/>
</dbReference>
<dbReference type="EMBL" id="HBIJ01013610">
    <property type="protein sequence ID" value="CAE0368462.1"/>
    <property type="molecule type" value="Transcribed_RNA"/>
</dbReference>
<name>A0A6S8DA08_9STRA</name>
<feature type="compositionally biased region" description="Acidic residues" evidence="3">
    <location>
        <begin position="639"/>
        <end position="651"/>
    </location>
</feature>
<keyword evidence="1" id="KW-0547">Nucleotide-binding</keyword>
<dbReference type="SUPFAM" id="SSF52540">
    <property type="entry name" value="P-loop containing nucleoside triphosphate hydrolases"/>
    <property type="match status" value="1"/>
</dbReference>
<evidence type="ECO:0000313" key="6">
    <source>
        <dbReference type="EMBL" id="CAE0368463.1"/>
    </source>
</evidence>
<dbReference type="GO" id="GO:0005524">
    <property type="term" value="F:ATP binding"/>
    <property type="evidence" value="ECO:0007669"/>
    <property type="project" value="UniProtKB-KW"/>
</dbReference>
<feature type="region of interest" description="Disordered" evidence="3">
    <location>
        <begin position="528"/>
        <end position="554"/>
    </location>
</feature>
<organism evidence="5">
    <name type="scientific">Aureoumbra lagunensis</name>
    <dbReference type="NCBI Taxonomy" id="44058"/>
    <lineage>
        <taxon>Eukaryota</taxon>
        <taxon>Sar</taxon>
        <taxon>Stramenopiles</taxon>
        <taxon>Ochrophyta</taxon>
        <taxon>Pelagophyceae</taxon>
        <taxon>Pelagomonadales</taxon>
        <taxon>Aureoumbra</taxon>
    </lineage>
</organism>
<sequence>MGLKVSIGRLNGKICQSENLTASYKGEKKISSDQVSEVPEEEMLRQEIAKSHRQKRSSRRFTKGIVDPADLKIVFEHFEVLDDGLMDLQGFKHLLSALKLHLKDDEVTYLFQHLAFDVALAHGYAIFLLRVLRRYLFSYKMKKIRPSEINLVQMDQEKNVCDIEQEKNQKQHYNTQKLPRINLEQFLAGIRRHRFLRRIISLYTFSDPRSWQVPSSYDYSKSTHENYADNIGYVGELKQIRQRVLDRAWHGNYSPARQLWQDAVAHAVALPRDDTKCQAAHQMNDYTEEKEQSGECAAPERRPWLVFTAGAMGAGKSHSMNWMSARDIFPLRNIVHIDPDRFKQMMPEYPEYLRRDRASAGTMCHRESGLLAELAQEIAMEQRLHVWVDGSLRDFEWHAKNIEQLRARHPYYRIALFYVHASEATVRTRVKKRAERLGGRDVPETVLSASLAAPPHTLRALTPMVDFVARILNEDEPILQAFETVDTSGDWTRIAEMFGGFYRANDSTGGLSRKSSLASFSSATDLDLLSSTPPQHRPSSIISQPSGEQSSSPREASAILLFENLTDRLHRAEREAHLLRSRCEEDAKIIASLRAQLNAQQNNAHDPISHVSVSRAVPPISKQQEQKLNEQHRQFTADDTADDELSEDFSF</sequence>
<evidence type="ECO:0000313" key="5">
    <source>
        <dbReference type="EMBL" id="CAE0368462.1"/>
    </source>
</evidence>
<evidence type="ECO:0000259" key="4">
    <source>
        <dbReference type="Pfam" id="PF06414"/>
    </source>
</evidence>
<dbReference type="InterPro" id="IPR011992">
    <property type="entry name" value="EF-hand-dom_pair"/>
</dbReference>
<gene>
    <name evidence="5" type="ORF">ALAG00032_LOCUS9225</name>
    <name evidence="6" type="ORF">ALAG00032_LOCUS9226</name>
</gene>